<evidence type="ECO:0000313" key="2">
    <source>
        <dbReference type="EMBL" id="EDM05824.1"/>
    </source>
</evidence>
<dbReference type="EMBL" id="CH473948">
    <property type="protein sequence ID" value="EDM05824.1"/>
    <property type="molecule type" value="Genomic_DNA"/>
</dbReference>
<protein>
    <submittedName>
        <fullName evidence="2">Coatomer protein complex, subunit zeta 2 (Predicted), isoform CRA_b</fullName>
    </submittedName>
</protein>
<evidence type="ECO:0000313" key="3">
    <source>
        <dbReference type="Proteomes" id="UP000234681"/>
    </source>
</evidence>
<feature type="region of interest" description="Disordered" evidence="1">
    <location>
        <begin position="1"/>
        <end position="38"/>
    </location>
</feature>
<dbReference type="AlphaFoldDB" id="A6HIG9"/>
<name>A6HIG9_RAT</name>
<dbReference type="Proteomes" id="UP000234681">
    <property type="component" value="Chromosome 10"/>
</dbReference>
<evidence type="ECO:0000256" key="1">
    <source>
        <dbReference type="SAM" id="MobiDB-lite"/>
    </source>
</evidence>
<organism evidence="2 3">
    <name type="scientific">Rattus norvegicus</name>
    <name type="common">Rat</name>
    <dbReference type="NCBI Taxonomy" id="10116"/>
    <lineage>
        <taxon>Eukaryota</taxon>
        <taxon>Metazoa</taxon>
        <taxon>Chordata</taxon>
        <taxon>Craniata</taxon>
        <taxon>Vertebrata</taxon>
        <taxon>Euteleostomi</taxon>
        <taxon>Mammalia</taxon>
        <taxon>Eutheria</taxon>
        <taxon>Euarchontoglires</taxon>
        <taxon>Glires</taxon>
        <taxon>Rodentia</taxon>
        <taxon>Myomorpha</taxon>
        <taxon>Muroidea</taxon>
        <taxon>Muridae</taxon>
        <taxon>Murinae</taxon>
        <taxon>Rattus</taxon>
    </lineage>
</organism>
<accession>A6HIG9</accession>
<gene>
    <name evidence="2" type="primary">Copz2_predicted</name>
    <name evidence="2" type="ORF">rCG_35193</name>
</gene>
<proteinExistence type="predicted"/>
<sequence>MKTLESRLLSQRTFAGPCVSPKMSRGKRDHPAFSGLSP</sequence>
<reference evidence="2 3" key="1">
    <citation type="submission" date="2005-07" db="EMBL/GenBank/DDBJ databases">
        <authorList>
            <person name="Mural R.J."/>
            <person name="Li P.W."/>
            <person name="Adams M.D."/>
            <person name="Amanatides P.G."/>
            <person name="Baden-Tillson H."/>
            <person name="Barnstead M."/>
            <person name="Chin S.H."/>
            <person name="Dew I."/>
            <person name="Evans C.A."/>
            <person name="Ferriera S."/>
            <person name="Flanigan M."/>
            <person name="Fosler C."/>
            <person name="Glodek A."/>
            <person name="Gu Z."/>
            <person name="Holt R.A."/>
            <person name="Jennings D."/>
            <person name="Kraft C.L."/>
            <person name="Lu F."/>
            <person name="Nguyen T."/>
            <person name="Nusskern D.R."/>
            <person name="Pfannkoch C.M."/>
            <person name="Sitter C."/>
            <person name="Sutton G.G."/>
            <person name="Venter J.C."/>
            <person name="Wang Z."/>
            <person name="Woodage T."/>
            <person name="Zheng X.H."/>
            <person name="Zhong F."/>
        </authorList>
    </citation>
    <scope>NUCLEOTIDE SEQUENCE [LARGE SCALE GENOMIC DNA]</scope>
    <source>
        <strain>BN</strain>
        <strain evidence="3">Sprague-Dawley</strain>
    </source>
</reference>